<evidence type="ECO:0000256" key="1">
    <source>
        <dbReference type="ARBA" id="ARBA00022737"/>
    </source>
</evidence>
<evidence type="ECO:0000313" key="4">
    <source>
        <dbReference type="EMBL" id="HIZ58614.1"/>
    </source>
</evidence>
<dbReference type="SMART" id="SM00248">
    <property type="entry name" value="ANK"/>
    <property type="match status" value="4"/>
</dbReference>
<sequence length="363" mass="42014">MREISYSNVPPMMAAIQSGDIEALRSLLHAGYSPNAPQCYQVTIGARPREEETSPLELAVLENRLDMVRLLIGSGADLTRNPAELLYGSLRGRDLTLFAFLIHAGVRIPAKQEDIYRLFLHLENRRDPAVLSLLDRLGMDLKRYGGEALRSMASRGNQMLAEYLIQNGADINYHKPDMVFPYASTPVTEAARHNDFLMVRRLVEQGADITIPDKYGDRPYTVAVQNKNQEMAAYLKAMEPEEWHNEQEKARQLTPYKLPAKLVEYLKTGPLRLEFPERELVKWVELYSFMDVQEMTWKRKKPLSLMARMDNYSGYLLLWSPRDKKLWYLDIEHEEFHPLAKWEEFIADPGRYLNGMIEGEFEE</sequence>
<dbReference type="PROSITE" id="PS50297">
    <property type="entry name" value="ANK_REP_REGION"/>
    <property type="match status" value="2"/>
</dbReference>
<evidence type="ECO:0000256" key="2">
    <source>
        <dbReference type="ARBA" id="ARBA00023043"/>
    </source>
</evidence>
<dbReference type="Gene3D" id="1.25.40.20">
    <property type="entry name" value="Ankyrin repeat-containing domain"/>
    <property type="match status" value="1"/>
</dbReference>
<dbReference type="PANTHER" id="PTHR24201:SF14">
    <property type="entry name" value="CYCLIN-DEPENDENT KINASE 4 INHIBITOR C-LIKE"/>
    <property type="match status" value="1"/>
</dbReference>
<dbReference type="Pfam" id="PF00023">
    <property type="entry name" value="Ank"/>
    <property type="match status" value="2"/>
</dbReference>
<proteinExistence type="predicted"/>
<dbReference type="PROSITE" id="PS50088">
    <property type="entry name" value="ANK_REPEAT"/>
    <property type="match status" value="3"/>
</dbReference>
<keyword evidence="1" id="KW-0677">Repeat</keyword>
<organism evidence="4 5">
    <name type="scientific">Candidatus Faecalibacterium gallistercoris</name>
    <dbReference type="NCBI Taxonomy" id="2838579"/>
    <lineage>
        <taxon>Bacteria</taxon>
        <taxon>Bacillati</taxon>
        <taxon>Bacillota</taxon>
        <taxon>Clostridia</taxon>
        <taxon>Eubacteriales</taxon>
        <taxon>Oscillospiraceae</taxon>
        <taxon>Faecalibacterium</taxon>
    </lineage>
</organism>
<dbReference type="Proteomes" id="UP000824065">
    <property type="component" value="Unassembled WGS sequence"/>
</dbReference>
<keyword evidence="2 3" id="KW-0040">ANK repeat</keyword>
<dbReference type="InterPro" id="IPR050776">
    <property type="entry name" value="Ank_Repeat/CDKN_Inhibitor"/>
</dbReference>
<dbReference type="InterPro" id="IPR002110">
    <property type="entry name" value="Ankyrin_rpt"/>
</dbReference>
<protein>
    <submittedName>
        <fullName evidence="4">Ankyrin repeat domain-containing protein</fullName>
    </submittedName>
</protein>
<dbReference type="PANTHER" id="PTHR24201">
    <property type="entry name" value="ANK_REP_REGION DOMAIN-CONTAINING PROTEIN"/>
    <property type="match status" value="1"/>
</dbReference>
<feature type="repeat" description="ANK" evidence="3">
    <location>
        <begin position="182"/>
        <end position="214"/>
    </location>
</feature>
<evidence type="ECO:0000256" key="3">
    <source>
        <dbReference type="PROSITE-ProRule" id="PRU00023"/>
    </source>
</evidence>
<reference evidence="4" key="2">
    <citation type="submission" date="2021-04" db="EMBL/GenBank/DDBJ databases">
        <authorList>
            <person name="Gilroy R."/>
        </authorList>
    </citation>
    <scope>NUCLEOTIDE SEQUENCE</scope>
    <source>
        <strain evidence="4">ChiBcec16-3735</strain>
    </source>
</reference>
<dbReference type="EMBL" id="DXBJ01000063">
    <property type="protein sequence ID" value="HIZ58614.1"/>
    <property type="molecule type" value="Genomic_DNA"/>
</dbReference>
<feature type="repeat" description="ANK" evidence="3">
    <location>
        <begin position="144"/>
        <end position="176"/>
    </location>
</feature>
<dbReference type="SUPFAM" id="SSF48403">
    <property type="entry name" value="Ankyrin repeat"/>
    <property type="match status" value="1"/>
</dbReference>
<reference evidence="4" key="1">
    <citation type="journal article" date="2021" name="PeerJ">
        <title>Extensive microbial diversity within the chicken gut microbiome revealed by metagenomics and culture.</title>
        <authorList>
            <person name="Gilroy R."/>
            <person name="Ravi A."/>
            <person name="Getino M."/>
            <person name="Pursley I."/>
            <person name="Horton D.L."/>
            <person name="Alikhan N.F."/>
            <person name="Baker D."/>
            <person name="Gharbi K."/>
            <person name="Hall N."/>
            <person name="Watson M."/>
            <person name="Adriaenssens E.M."/>
            <person name="Foster-Nyarko E."/>
            <person name="Jarju S."/>
            <person name="Secka A."/>
            <person name="Antonio M."/>
            <person name="Oren A."/>
            <person name="Chaudhuri R.R."/>
            <person name="La Ragione R."/>
            <person name="Hildebrand F."/>
            <person name="Pallen M.J."/>
        </authorList>
    </citation>
    <scope>NUCLEOTIDE SEQUENCE</scope>
    <source>
        <strain evidence="4">ChiBcec16-3735</strain>
    </source>
</reference>
<comment type="caution">
    <text evidence="4">The sequence shown here is derived from an EMBL/GenBank/DDBJ whole genome shotgun (WGS) entry which is preliminary data.</text>
</comment>
<name>A0A9D2FH14_9FIRM</name>
<gene>
    <name evidence="4" type="ORF">H9725_08595</name>
</gene>
<dbReference type="AlphaFoldDB" id="A0A9D2FH14"/>
<dbReference type="InterPro" id="IPR036770">
    <property type="entry name" value="Ankyrin_rpt-contain_sf"/>
</dbReference>
<feature type="repeat" description="ANK" evidence="3">
    <location>
        <begin position="51"/>
        <end position="83"/>
    </location>
</feature>
<accession>A0A9D2FH14</accession>
<evidence type="ECO:0000313" key="5">
    <source>
        <dbReference type="Proteomes" id="UP000824065"/>
    </source>
</evidence>